<dbReference type="PANTHER" id="PTHR43135">
    <property type="entry name" value="ALPHA-D-RIBOSE 1-METHYLPHOSPHONATE 5-TRIPHOSPHATE DIPHOSPHATASE"/>
    <property type="match status" value="1"/>
</dbReference>
<dbReference type="AlphaFoldDB" id="A0A917BNQ6"/>
<dbReference type="InterPro" id="IPR011059">
    <property type="entry name" value="Metal-dep_hydrolase_composite"/>
</dbReference>
<evidence type="ECO:0000259" key="1">
    <source>
        <dbReference type="Pfam" id="PF01979"/>
    </source>
</evidence>
<evidence type="ECO:0000313" key="2">
    <source>
        <dbReference type="EMBL" id="GGF50290.1"/>
    </source>
</evidence>
<feature type="domain" description="Amidohydrolase-related" evidence="1">
    <location>
        <begin position="392"/>
        <end position="475"/>
    </location>
</feature>
<dbReference type="Proteomes" id="UP000606044">
    <property type="component" value="Unassembled WGS sequence"/>
</dbReference>
<dbReference type="SUPFAM" id="SSF51556">
    <property type="entry name" value="Metallo-dependent hydrolases"/>
    <property type="match status" value="1"/>
</dbReference>
<dbReference type="InterPro" id="IPR006680">
    <property type="entry name" value="Amidohydro-rel"/>
</dbReference>
<dbReference type="InterPro" id="IPR032466">
    <property type="entry name" value="Metal_Hydrolase"/>
</dbReference>
<protein>
    <recommendedName>
        <fullName evidence="1">Amidohydrolase-related domain-containing protein</fullName>
    </recommendedName>
</protein>
<dbReference type="GO" id="GO:0016810">
    <property type="term" value="F:hydrolase activity, acting on carbon-nitrogen (but not peptide) bonds"/>
    <property type="evidence" value="ECO:0007669"/>
    <property type="project" value="InterPro"/>
</dbReference>
<evidence type="ECO:0000313" key="3">
    <source>
        <dbReference type="Proteomes" id="UP000606044"/>
    </source>
</evidence>
<reference evidence="2" key="2">
    <citation type="submission" date="2020-09" db="EMBL/GenBank/DDBJ databases">
        <authorList>
            <person name="Sun Q."/>
            <person name="Sedlacek I."/>
        </authorList>
    </citation>
    <scope>NUCLEOTIDE SEQUENCE</scope>
    <source>
        <strain evidence="2">CCM 7897</strain>
    </source>
</reference>
<sequence>MSNEISKTGSAPKAGDEFVKMFAEAGLPGLAAATERTRGKGPYRCIRLTGARIIDGTGAPPWGPADLIVLDGRIVALAKSGKAKLPPEAAGETVLEIDCTGKFLTPGFVDCHAHIGAPFHAKNGPQPSADYIYKLWLAHGVTTVREAGSFNGLSWTLQQKAASEAESIDAPRIMAYAPFPATTDYVKSVHTPEEAAAWVRAVRANGADGVKFFGAPPALMKAALEECVAQGMRSCCHHAQLAVGRMNPLQTASWGLSSTEHSYGIPETLLEDATLQAFPPDYDYGDEYLRFAAAGQTFMQAAQPGSEKWNTVLAQFRAAGHTFVPTFNVYDANRDVMRTRRADWHERFTDPTLWSYFQPQRGGHGAYWYRWSTTNEIEWRETFRLWMRFVNDYKNRGGRIAVGSDSGFMYQTYGFGYVRELELLQEAGFTPLEVLRSATIWGADLLGIADDTGSLEIGKRADILIHRSNPLNDFKLLYGTGAVRLNDETQAVQWERSLETIVKGGLIYDPAELLADVEAMVSAARQEG</sequence>
<comment type="caution">
    <text evidence="2">The sequence shown here is derived from an EMBL/GenBank/DDBJ whole genome shotgun (WGS) entry which is preliminary data.</text>
</comment>
<gene>
    <name evidence="2" type="ORF">GCM10007301_07060</name>
</gene>
<dbReference type="Pfam" id="PF01979">
    <property type="entry name" value="Amidohydro_1"/>
    <property type="match status" value="1"/>
</dbReference>
<dbReference type="Gene3D" id="2.30.40.10">
    <property type="entry name" value="Urease, subunit C, domain 1"/>
    <property type="match status" value="2"/>
</dbReference>
<dbReference type="RefSeq" id="WP_188575437.1">
    <property type="nucleotide sequence ID" value="NZ_BMCT01000001.1"/>
</dbReference>
<accession>A0A917BNQ6</accession>
<reference evidence="2" key="1">
    <citation type="journal article" date="2014" name="Int. J. Syst. Evol. Microbiol.">
        <title>Complete genome sequence of Corynebacterium casei LMG S-19264T (=DSM 44701T), isolated from a smear-ripened cheese.</title>
        <authorList>
            <consortium name="US DOE Joint Genome Institute (JGI-PGF)"/>
            <person name="Walter F."/>
            <person name="Albersmeier A."/>
            <person name="Kalinowski J."/>
            <person name="Ruckert C."/>
        </authorList>
    </citation>
    <scope>NUCLEOTIDE SEQUENCE</scope>
    <source>
        <strain evidence="2">CCM 7897</strain>
    </source>
</reference>
<dbReference type="Gene3D" id="3.20.20.140">
    <property type="entry name" value="Metal-dependent hydrolases"/>
    <property type="match status" value="2"/>
</dbReference>
<dbReference type="SUPFAM" id="SSF51338">
    <property type="entry name" value="Composite domain of metallo-dependent hydrolases"/>
    <property type="match status" value="1"/>
</dbReference>
<proteinExistence type="predicted"/>
<organism evidence="2 3">
    <name type="scientific">Azorhizobium oxalatiphilum</name>
    <dbReference type="NCBI Taxonomy" id="980631"/>
    <lineage>
        <taxon>Bacteria</taxon>
        <taxon>Pseudomonadati</taxon>
        <taxon>Pseudomonadota</taxon>
        <taxon>Alphaproteobacteria</taxon>
        <taxon>Hyphomicrobiales</taxon>
        <taxon>Xanthobacteraceae</taxon>
        <taxon>Azorhizobium</taxon>
    </lineage>
</organism>
<dbReference type="InterPro" id="IPR051781">
    <property type="entry name" value="Metallo-dep_Hydrolase"/>
</dbReference>
<dbReference type="EMBL" id="BMCT01000001">
    <property type="protein sequence ID" value="GGF50290.1"/>
    <property type="molecule type" value="Genomic_DNA"/>
</dbReference>
<dbReference type="PANTHER" id="PTHR43135:SF3">
    <property type="entry name" value="ALPHA-D-RIBOSE 1-METHYLPHOSPHONATE 5-TRIPHOSPHATE DIPHOSPHATASE"/>
    <property type="match status" value="1"/>
</dbReference>
<keyword evidence="3" id="KW-1185">Reference proteome</keyword>
<name>A0A917BNQ6_9HYPH</name>